<dbReference type="Pfam" id="PF00501">
    <property type="entry name" value="AMP-binding"/>
    <property type="match status" value="1"/>
</dbReference>
<dbReference type="PROSITE" id="PS00455">
    <property type="entry name" value="AMP_BINDING"/>
    <property type="match status" value="1"/>
</dbReference>
<evidence type="ECO:0000259" key="2">
    <source>
        <dbReference type="Pfam" id="PF00501"/>
    </source>
</evidence>
<evidence type="ECO:0000259" key="3">
    <source>
        <dbReference type="Pfam" id="PF13193"/>
    </source>
</evidence>
<evidence type="ECO:0000313" key="5">
    <source>
        <dbReference type="Proteomes" id="UP000297245"/>
    </source>
</evidence>
<dbReference type="Proteomes" id="UP000297245">
    <property type="component" value="Unassembled WGS sequence"/>
</dbReference>
<keyword evidence="1" id="KW-0812">Transmembrane</keyword>
<evidence type="ECO:0000313" key="4">
    <source>
        <dbReference type="EMBL" id="THV03812.1"/>
    </source>
</evidence>
<feature type="transmembrane region" description="Helical" evidence="1">
    <location>
        <begin position="258"/>
        <end position="280"/>
    </location>
</feature>
<dbReference type="GO" id="GO:0016405">
    <property type="term" value="F:CoA-ligase activity"/>
    <property type="evidence" value="ECO:0007669"/>
    <property type="project" value="TreeGrafter"/>
</dbReference>
<accession>A0A4S8MM26</accession>
<organism evidence="4 5">
    <name type="scientific">Dendrothele bispora (strain CBS 962.96)</name>
    <dbReference type="NCBI Taxonomy" id="1314807"/>
    <lineage>
        <taxon>Eukaryota</taxon>
        <taxon>Fungi</taxon>
        <taxon>Dikarya</taxon>
        <taxon>Basidiomycota</taxon>
        <taxon>Agaricomycotina</taxon>
        <taxon>Agaricomycetes</taxon>
        <taxon>Agaricomycetidae</taxon>
        <taxon>Agaricales</taxon>
        <taxon>Agaricales incertae sedis</taxon>
        <taxon>Dendrothele</taxon>
    </lineage>
</organism>
<protein>
    <submittedName>
        <fullName evidence="4">Acetyl-CoA synthetase-like protein</fullName>
    </submittedName>
</protein>
<gene>
    <name evidence="4" type="ORF">K435DRAFT_747292</name>
</gene>
<dbReference type="Pfam" id="PF13193">
    <property type="entry name" value="AMP-binding_C"/>
    <property type="match status" value="1"/>
</dbReference>
<keyword evidence="5" id="KW-1185">Reference proteome</keyword>
<dbReference type="Gene3D" id="3.40.50.980">
    <property type="match status" value="2"/>
</dbReference>
<dbReference type="Gene3D" id="3.30.300.30">
    <property type="match status" value="1"/>
</dbReference>
<proteinExistence type="predicted"/>
<dbReference type="EMBL" id="ML179062">
    <property type="protein sequence ID" value="THV03812.1"/>
    <property type="molecule type" value="Genomic_DNA"/>
</dbReference>
<dbReference type="Gene3D" id="2.30.38.10">
    <property type="entry name" value="Luciferase, Domain 3"/>
    <property type="match status" value="1"/>
</dbReference>
<keyword evidence="1" id="KW-1133">Transmembrane helix</keyword>
<dbReference type="AlphaFoldDB" id="A0A4S8MM26"/>
<evidence type="ECO:0000256" key="1">
    <source>
        <dbReference type="SAM" id="Phobius"/>
    </source>
</evidence>
<dbReference type="InterPro" id="IPR025110">
    <property type="entry name" value="AMP-bd_C"/>
</dbReference>
<name>A0A4S8MM26_DENBC</name>
<reference evidence="4 5" key="1">
    <citation type="journal article" date="2019" name="Nat. Ecol. Evol.">
        <title>Megaphylogeny resolves global patterns of mushroom evolution.</title>
        <authorList>
            <person name="Varga T."/>
            <person name="Krizsan K."/>
            <person name="Foldi C."/>
            <person name="Dima B."/>
            <person name="Sanchez-Garcia M."/>
            <person name="Sanchez-Ramirez S."/>
            <person name="Szollosi G.J."/>
            <person name="Szarkandi J.G."/>
            <person name="Papp V."/>
            <person name="Albert L."/>
            <person name="Andreopoulos W."/>
            <person name="Angelini C."/>
            <person name="Antonin V."/>
            <person name="Barry K.W."/>
            <person name="Bougher N.L."/>
            <person name="Buchanan P."/>
            <person name="Buyck B."/>
            <person name="Bense V."/>
            <person name="Catcheside P."/>
            <person name="Chovatia M."/>
            <person name="Cooper J."/>
            <person name="Damon W."/>
            <person name="Desjardin D."/>
            <person name="Finy P."/>
            <person name="Geml J."/>
            <person name="Haridas S."/>
            <person name="Hughes K."/>
            <person name="Justo A."/>
            <person name="Karasinski D."/>
            <person name="Kautmanova I."/>
            <person name="Kiss B."/>
            <person name="Kocsube S."/>
            <person name="Kotiranta H."/>
            <person name="LaButti K.M."/>
            <person name="Lechner B.E."/>
            <person name="Liimatainen K."/>
            <person name="Lipzen A."/>
            <person name="Lukacs Z."/>
            <person name="Mihaltcheva S."/>
            <person name="Morgado L.N."/>
            <person name="Niskanen T."/>
            <person name="Noordeloos M.E."/>
            <person name="Ohm R.A."/>
            <person name="Ortiz-Santana B."/>
            <person name="Ovrebo C."/>
            <person name="Racz N."/>
            <person name="Riley R."/>
            <person name="Savchenko A."/>
            <person name="Shiryaev A."/>
            <person name="Soop K."/>
            <person name="Spirin V."/>
            <person name="Szebenyi C."/>
            <person name="Tomsovsky M."/>
            <person name="Tulloss R.E."/>
            <person name="Uehling J."/>
            <person name="Grigoriev I.V."/>
            <person name="Vagvolgyi C."/>
            <person name="Papp T."/>
            <person name="Martin F.M."/>
            <person name="Miettinen O."/>
            <person name="Hibbett D.S."/>
            <person name="Nagy L.G."/>
        </authorList>
    </citation>
    <scope>NUCLEOTIDE SEQUENCE [LARGE SCALE GENOMIC DNA]</scope>
    <source>
        <strain evidence="4 5">CBS 962.96</strain>
    </source>
</reference>
<dbReference type="InterPro" id="IPR000873">
    <property type="entry name" value="AMP-dep_synth/lig_dom"/>
</dbReference>
<feature type="domain" description="AMP-binding enzyme C-terminal" evidence="3">
    <location>
        <begin position="477"/>
        <end position="564"/>
    </location>
</feature>
<dbReference type="InterPro" id="IPR020845">
    <property type="entry name" value="AMP-binding_CS"/>
</dbReference>
<dbReference type="PANTHER" id="PTHR24096">
    <property type="entry name" value="LONG-CHAIN-FATTY-ACID--COA LIGASE"/>
    <property type="match status" value="1"/>
</dbReference>
<dbReference type="OrthoDB" id="6509636at2759"/>
<dbReference type="PANTHER" id="PTHR24096:SF422">
    <property type="entry name" value="BCDNA.GH02901"/>
    <property type="match status" value="1"/>
</dbReference>
<keyword evidence="1" id="KW-0472">Membrane</keyword>
<dbReference type="InterPro" id="IPR045851">
    <property type="entry name" value="AMP-bd_C_sf"/>
</dbReference>
<feature type="domain" description="AMP-dependent synthetase/ligase" evidence="2">
    <location>
        <begin position="67"/>
        <end position="427"/>
    </location>
</feature>
<dbReference type="SUPFAM" id="SSF56801">
    <property type="entry name" value="Acetyl-CoA synthetase-like"/>
    <property type="match status" value="1"/>
</dbReference>
<sequence>MTVFQTSVTLPSIPAHLSIPQFFLDYQDGAELVGASKERQDRFKANKQPWLIEDDTGRKIWVDEVRTLKTRTVGLANALHIKYNIGFDDVVLVFSRNHVDYPVAIWATHRLGGIISGANPDFASNELEYQLQSSGASLIIVHPEALQTALSAAKAVGLPKERVIVFDLPRRKKDHSLSTVNELVELGSSRKVAFVEPQVDAKTKLAFLSYSSGTTGKPKAVAIPHFSVITNVIQFAVHHKVFLDYASWDDQRFREGDVAIAVLPFYHIYGLVLVLHFLLFSRISLVVVPRFNFVQMLDSIQKYKIGHLMLVPPQIVLLCKHPAVKNYDLKSVVRSVMVGAAPLSNEVNQQIISLLPNAHIGQGYGMTETCTASSCWSIETKRGPAGCAGQLMPGIRVRVLKPDGTYAGYDEPGELFVYSPSNALAYYKNEQATKETFIDGWVRTGDEGKIDRNNNLWVLDRIKEIMKVRGFQVAPAELEGCILNHPDVSDTCVVGVPDDYSGEVPMAFVVLSADIAKRVESEPGAANAIKESIKKHVADNKIHYKRLAGGVEFVDIIPKNPSGKLLRRVLREKAKEIRKVKAKL</sequence>